<dbReference type="FunFam" id="3.40.50.300:FF:002470">
    <property type="entry name" value="ABC transporter, putative"/>
    <property type="match status" value="1"/>
</dbReference>
<keyword evidence="7" id="KW-0067">ATP-binding</keyword>
<dbReference type="GO" id="GO:0005319">
    <property type="term" value="F:lipid transporter activity"/>
    <property type="evidence" value="ECO:0007669"/>
    <property type="project" value="TreeGrafter"/>
</dbReference>
<evidence type="ECO:0000256" key="10">
    <source>
        <dbReference type="SAM" id="Phobius"/>
    </source>
</evidence>
<evidence type="ECO:0000256" key="3">
    <source>
        <dbReference type="ARBA" id="ARBA00022448"/>
    </source>
</evidence>
<dbReference type="PANTHER" id="PTHR19229:SF36">
    <property type="entry name" value="ATP-BINDING CASSETTE SUB-FAMILY A MEMBER 2"/>
    <property type="match status" value="1"/>
</dbReference>
<feature type="transmembrane region" description="Helical" evidence="10">
    <location>
        <begin position="342"/>
        <end position="362"/>
    </location>
</feature>
<keyword evidence="4 10" id="KW-0812">Transmembrane</keyword>
<evidence type="ECO:0000256" key="1">
    <source>
        <dbReference type="ARBA" id="ARBA00004141"/>
    </source>
</evidence>
<dbReference type="Pfam" id="PF23321">
    <property type="entry name" value="R1_ABCA1"/>
    <property type="match status" value="1"/>
</dbReference>
<dbReference type="InterPro" id="IPR003593">
    <property type="entry name" value="AAA+_ATPase"/>
</dbReference>
<keyword evidence="3" id="KW-0813">Transport</keyword>
<keyword evidence="9 10" id="KW-0472">Membrane</keyword>
<comment type="caution">
    <text evidence="12">The sequence shown here is derived from an EMBL/GenBank/DDBJ whole genome shotgun (WGS) entry which is preliminary data.</text>
</comment>
<keyword evidence="13" id="KW-1185">Reference proteome</keyword>
<feature type="domain" description="ABC transporter" evidence="11">
    <location>
        <begin position="1302"/>
        <end position="1537"/>
    </location>
</feature>
<dbReference type="PROSITE" id="PS50893">
    <property type="entry name" value="ABC_TRANSPORTER_2"/>
    <property type="match status" value="2"/>
</dbReference>
<feature type="transmembrane region" description="Helical" evidence="10">
    <location>
        <begin position="1137"/>
        <end position="1156"/>
    </location>
</feature>
<evidence type="ECO:0000313" key="12">
    <source>
        <dbReference type="EMBL" id="KAJ3652604.1"/>
    </source>
</evidence>
<feature type="transmembrane region" description="Helical" evidence="10">
    <location>
        <begin position="1019"/>
        <end position="1040"/>
    </location>
</feature>
<feature type="transmembrane region" description="Helical" evidence="10">
    <location>
        <begin position="1104"/>
        <end position="1125"/>
    </location>
</feature>
<dbReference type="InterPro" id="IPR027417">
    <property type="entry name" value="P-loop_NTPase"/>
</dbReference>
<proteinExistence type="inferred from homology"/>
<dbReference type="EMBL" id="JALNTZ010000005">
    <property type="protein sequence ID" value="KAJ3652604.1"/>
    <property type="molecule type" value="Genomic_DNA"/>
</dbReference>
<dbReference type="InterPro" id="IPR056264">
    <property type="entry name" value="R2_ABCA1-4-like"/>
</dbReference>
<evidence type="ECO:0000256" key="2">
    <source>
        <dbReference type="ARBA" id="ARBA00008869"/>
    </source>
</evidence>
<dbReference type="GO" id="GO:0140359">
    <property type="term" value="F:ABC-type transporter activity"/>
    <property type="evidence" value="ECO:0007669"/>
    <property type="project" value="InterPro"/>
</dbReference>
<dbReference type="Proteomes" id="UP001168821">
    <property type="component" value="Unassembled WGS sequence"/>
</dbReference>
<dbReference type="Pfam" id="PF00005">
    <property type="entry name" value="ABC_tran"/>
    <property type="match status" value="2"/>
</dbReference>
<name>A0AA38IEH2_9CUCU</name>
<evidence type="ECO:0000256" key="9">
    <source>
        <dbReference type="ARBA" id="ARBA00023136"/>
    </source>
</evidence>
<dbReference type="Gene3D" id="3.40.50.300">
    <property type="entry name" value="P-loop containing nucleotide triphosphate hydrolases"/>
    <property type="match status" value="2"/>
</dbReference>
<reference evidence="12" key="1">
    <citation type="journal article" date="2023" name="G3 (Bethesda)">
        <title>Whole genome assemblies of Zophobas morio and Tenebrio molitor.</title>
        <authorList>
            <person name="Kaur S."/>
            <person name="Stinson S.A."/>
            <person name="diCenzo G.C."/>
        </authorList>
    </citation>
    <scope>NUCLEOTIDE SEQUENCE</scope>
    <source>
        <strain evidence="12">QUZm001</strain>
    </source>
</reference>
<dbReference type="FunFam" id="3.40.50.300:FF:000933">
    <property type="entry name" value="ABC transporter A family member 7"/>
    <property type="match status" value="1"/>
</dbReference>
<feature type="transmembrane region" description="Helical" evidence="10">
    <location>
        <begin position="390"/>
        <end position="408"/>
    </location>
</feature>
<dbReference type="Pfam" id="PF12698">
    <property type="entry name" value="ABC2_membrane_3"/>
    <property type="match status" value="2"/>
</dbReference>
<organism evidence="12 13">
    <name type="scientific">Zophobas morio</name>
    <dbReference type="NCBI Taxonomy" id="2755281"/>
    <lineage>
        <taxon>Eukaryota</taxon>
        <taxon>Metazoa</taxon>
        <taxon>Ecdysozoa</taxon>
        <taxon>Arthropoda</taxon>
        <taxon>Hexapoda</taxon>
        <taxon>Insecta</taxon>
        <taxon>Pterygota</taxon>
        <taxon>Neoptera</taxon>
        <taxon>Endopterygota</taxon>
        <taxon>Coleoptera</taxon>
        <taxon>Polyphaga</taxon>
        <taxon>Cucujiformia</taxon>
        <taxon>Tenebrionidae</taxon>
        <taxon>Zophobas</taxon>
    </lineage>
</organism>
<keyword evidence="6" id="KW-0547">Nucleotide-binding</keyword>
<sequence length="1621" mass="184768">MWRKLTTIVSKNLIIRKRHWILTLYVKSKVNGMNKIHIEEPKFHDPMDRYDIYSHSDAGEINFWYAPGTNFTRTIINKIQSKITIPKDRVKEFASNSELLLEFDGKNATTVITAINFNVDDPHHLNYDLTLSEKERVNHYIYKGFAAIQIAIDTSFVELHLPNDQEKKYKTVDFSLQRFPDPPRTIDSGVNILLYVYFLPIITVMSFICLFPSVLQRVGEEKFSGTKEYMKMTDLNSSLIWLGWFIHALMTTIFTIMIIVVLMKVPLWGVSYSLIEHSEGTVLFTLLFLYCMATITFCFLIACIIDTPSIATIVGMLFWILSYFIPQSFLSFHEVLQWKYKIPFAIFPNMALYYGYSSIFVYEMTEVGIQWSNIFQPGSGADNDVTMGNVFIMLICDIVLFMTLTLYIENVKPGQYGISKSYYFPLTSFVTFVKKSIGQLKRGNRVQNASAGKLLQDFEKGSTQTPCIQIINLQKKYSHCVVVDDLTMDIYKNRITVLLDQNGAGKTTTMSILTGMINATNGVVLINDKNIQTHSDDVRHLMGLCPQHNLLFPDLTVEEHLRFFAKLKGSNDSNEDVIKMLLELGIYEQTNTMVNSLSGGMKRKLCLEMALIGNPEILILDEPTSGMDPESRRKIWNLLLEYRKTKTILITTHFMEEADVLGDRIAIMADGRLQCYDTPSNLKTKYNTGYRLNLLLDSNADKIEIEKTVGSVNLAPPKLAPTSTISLIASKAHFPDVRKIRQSEDSVVYLLPLNQEEFAGGISALEKNQNTLGIQSISMDLTTINDVFLKVGTNQDGIDGEIKKAVETLSENGWQANLHGRPRTVNQLLALIKKRYYFLKKKYLNVIPLFFVSICIFLLAIWLSNSDSYDGGGPSINYSLQVYGKPKVYYGGEKSSDPVINNLRDHYKKFITDENGEAVYSENISDDIIKEGVKNIAFYKKHMIAAVEFNSTLDETGVKVNAMYSSESLHGVPISINLATNAIAKAWLGSDFSINTHNTPLKPVRSQDAPFELSEETVAGVWLTLIPISILFLMCNFIVFPYTEVSTHFMQIQITAGIRTYFYWLTNVVFDVVFSLVPMMMLFSILLLVNQLVYNWRAFNTADVWAMFVIYETYIITALPFTYLFSFRKTATGAFALLLMLGMFFGIVPSSIIAAVEFWKQDSYIKIANCLKPVLIATNPQFALSYINFKFAKKYVENFNWKYMDPNKRNHICNTNPNPCCSGETTECHTYQNYFLNKQFGIGEDLALMFVAFGLHFALLIFINSELYKKIVHVLKYPHSFKIFNNRHKNSESEEDIEDASLQIKNLTKTFGAKTVVKKLKFHLKNNECFGLLGVNGAGKSTTMRILTKDLFFDDGSISLNSEKEANQLTINQSQYSQEIGYCPQENCLNYYLTGRELIRIIAYLRGYETKRIEQITNSLLISFGLNQYADQPCSEYSGGNKRKLNCCLAFLGSPRVICLDEPTSGVDPASRRKFWRILSLFKQMKLSSFLLCSHSMEECENLCDEIAIMKSGQINDQGSLLYLKNKYQKGFKIVVTLKSETSNSQKIKNHMSEKLNAQLKEEYANTITYEVLHDNQRLSGLFSNLEKMKEIYKEEVVNYEVNAISLEDIFLTIAETETTP</sequence>
<gene>
    <name evidence="12" type="ORF">Zmor_018555</name>
</gene>
<evidence type="ECO:0000256" key="8">
    <source>
        <dbReference type="ARBA" id="ARBA00022989"/>
    </source>
</evidence>
<comment type="subcellular location">
    <subcellularLocation>
        <location evidence="1">Membrane</location>
        <topology evidence="1">Multi-pass membrane protein</topology>
    </subcellularLocation>
</comment>
<evidence type="ECO:0000313" key="13">
    <source>
        <dbReference type="Proteomes" id="UP001168821"/>
    </source>
</evidence>
<dbReference type="InterPro" id="IPR026082">
    <property type="entry name" value="ABCA"/>
</dbReference>
<feature type="domain" description="ABC transporter" evidence="11">
    <location>
        <begin position="468"/>
        <end position="695"/>
    </location>
</feature>
<dbReference type="GO" id="GO:0016887">
    <property type="term" value="F:ATP hydrolysis activity"/>
    <property type="evidence" value="ECO:0007669"/>
    <property type="project" value="InterPro"/>
</dbReference>
<feature type="transmembrane region" description="Helical" evidence="10">
    <location>
        <begin position="192"/>
        <end position="215"/>
    </location>
</feature>
<protein>
    <recommendedName>
        <fullName evidence="11">ABC transporter domain-containing protein</fullName>
    </recommendedName>
</protein>
<dbReference type="InterPro" id="IPR003439">
    <property type="entry name" value="ABC_transporter-like_ATP-bd"/>
</dbReference>
<evidence type="ECO:0000256" key="4">
    <source>
        <dbReference type="ARBA" id="ARBA00022692"/>
    </source>
</evidence>
<evidence type="ECO:0000256" key="5">
    <source>
        <dbReference type="ARBA" id="ARBA00022737"/>
    </source>
</evidence>
<feature type="transmembrane region" description="Helical" evidence="10">
    <location>
        <begin position="1061"/>
        <end position="1089"/>
    </location>
</feature>
<dbReference type="CDD" id="cd03263">
    <property type="entry name" value="ABC_subfamily_A"/>
    <property type="match status" value="2"/>
</dbReference>
<accession>A0AA38IEH2</accession>
<feature type="transmembrane region" description="Helical" evidence="10">
    <location>
        <begin position="282"/>
        <end position="304"/>
    </location>
</feature>
<evidence type="ECO:0000256" key="6">
    <source>
        <dbReference type="ARBA" id="ARBA00022741"/>
    </source>
</evidence>
<dbReference type="SUPFAM" id="SSF52540">
    <property type="entry name" value="P-loop containing nucleoside triphosphate hydrolases"/>
    <property type="match status" value="2"/>
</dbReference>
<comment type="similarity">
    <text evidence="2">Belongs to the ABC transporter superfamily. ABCA family.</text>
</comment>
<dbReference type="SMART" id="SM00382">
    <property type="entry name" value="AAA"/>
    <property type="match status" value="2"/>
</dbReference>
<feature type="transmembrane region" description="Helical" evidence="10">
    <location>
        <begin position="310"/>
        <end position="330"/>
    </location>
</feature>
<keyword evidence="5" id="KW-0677">Repeat</keyword>
<dbReference type="GO" id="GO:0016020">
    <property type="term" value="C:membrane"/>
    <property type="evidence" value="ECO:0007669"/>
    <property type="project" value="UniProtKB-SubCell"/>
</dbReference>
<feature type="transmembrane region" description="Helical" evidence="10">
    <location>
        <begin position="1246"/>
        <end position="1263"/>
    </location>
</feature>
<keyword evidence="8 10" id="KW-1133">Transmembrane helix</keyword>
<dbReference type="GO" id="GO:0005524">
    <property type="term" value="F:ATP binding"/>
    <property type="evidence" value="ECO:0007669"/>
    <property type="project" value="UniProtKB-KW"/>
</dbReference>
<dbReference type="PANTHER" id="PTHR19229">
    <property type="entry name" value="ATP-BINDING CASSETTE TRANSPORTER SUBFAMILY A ABCA"/>
    <property type="match status" value="1"/>
</dbReference>
<feature type="transmembrane region" description="Helical" evidence="10">
    <location>
        <begin position="843"/>
        <end position="863"/>
    </location>
</feature>
<evidence type="ECO:0000256" key="7">
    <source>
        <dbReference type="ARBA" id="ARBA00022840"/>
    </source>
</evidence>
<evidence type="ECO:0000259" key="11">
    <source>
        <dbReference type="PROSITE" id="PS50893"/>
    </source>
</evidence>
<feature type="transmembrane region" description="Helical" evidence="10">
    <location>
        <begin position="239"/>
        <end position="262"/>
    </location>
</feature>
<dbReference type="InterPro" id="IPR013525">
    <property type="entry name" value="ABC2_TM"/>
</dbReference>